<name>A0AAD5R6Z7_PARTN</name>
<keyword evidence="4" id="KW-1185">Reference proteome</keyword>
<evidence type="ECO:0000313" key="3">
    <source>
        <dbReference type="EMBL" id="KAJ1370978.1"/>
    </source>
</evidence>
<dbReference type="Proteomes" id="UP001196413">
    <property type="component" value="Unassembled WGS sequence"/>
</dbReference>
<protein>
    <submittedName>
        <fullName evidence="3">Uncharacterized protein</fullName>
    </submittedName>
</protein>
<evidence type="ECO:0000313" key="4">
    <source>
        <dbReference type="Proteomes" id="UP001196413"/>
    </source>
</evidence>
<evidence type="ECO:0000256" key="2">
    <source>
        <dbReference type="SAM" id="Phobius"/>
    </source>
</evidence>
<feature type="region of interest" description="Disordered" evidence="1">
    <location>
        <begin position="116"/>
        <end position="138"/>
    </location>
</feature>
<comment type="caution">
    <text evidence="3">The sequence shown here is derived from an EMBL/GenBank/DDBJ whole genome shotgun (WGS) entry which is preliminary data.</text>
</comment>
<reference evidence="3" key="1">
    <citation type="submission" date="2021-06" db="EMBL/GenBank/DDBJ databases">
        <title>Parelaphostrongylus tenuis whole genome reference sequence.</title>
        <authorList>
            <person name="Garwood T.J."/>
            <person name="Larsen P.A."/>
            <person name="Fountain-Jones N.M."/>
            <person name="Garbe J.R."/>
            <person name="Macchietto M.G."/>
            <person name="Kania S.A."/>
            <person name="Gerhold R.W."/>
            <person name="Richards J.E."/>
            <person name="Wolf T.M."/>
        </authorList>
    </citation>
    <scope>NUCLEOTIDE SEQUENCE</scope>
    <source>
        <strain evidence="3">MNPRO001-30</strain>
        <tissue evidence="3">Meninges</tissue>
    </source>
</reference>
<gene>
    <name evidence="3" type="ORF">KIN20_032833</name>
</gene>
<keyword evidence="2" id="KW-0812">Transmembrane</keyword>
<sequence length="316" mass="34621">MVTITTPITTTSEPPQVIYLSEYNRTDYNELVTTVTKPLGHTIRTVPKTATVHARPYENVHIATRKNPDYVGESIWASIDLLPEPMGFGPVSRTHLLQNNTRSFAWTTTPKITTTTAKKTQNAWPPSEHRRKASTTTVKPTFAEKSTAVTFSTFLSATTTKLAKSRTSPSFTVYPVRPTTPMGDLITTTTMKVSETADFPRTALISVASVSVIMIIAIVVFCVFRCRQNPPPSDHYPMVCNGKTQQGYTAIAPDMSPPPPGLDHATQPLLGRPALQVNGNGYQSMKGAGIITNNNIINGHARNGGIGKKDFKEWYV</sequence>
<keyword evidence="2" id="KW-1133">Transmembrane helix</keyword>
<evidence type="ECO:0000256" key="1">
    <source>
        <dbReference type="SAM" id="MobiDB-lite"/>
    </source>
</evidence>
<dbReference type="AlphaFoldDB" id="A0AAD5R6Z7"/>
<keyword evidence="2" id="KW-0472">Membrane</keyword>
<dbReference type="EMBL" id="JAHQIW010006888">
    <property type="protein sequence ID" value="KAJ1370978.1"/>
    <property type="molecule type" value="Genomic_DNA"/>
</dbReference>
<feature type="transmembrane region" description="Helical" evidence="2">
    <location>
        <begin position="203"/>
        <end position="224"/>
    </location>
</feature>
<accession>A0AAD5R6Z7</accession>
<proteinExistence type="predicted"/>
<organism evidence="3 4">
    <name type="scientific">Parelaphostrongylus tenuis</name>
    <name type="common">Meningeal worm</name>
    <dbReference type="NCBI Taxonomy" id="148309"/>
    <lineage>
        <taxon>Eukaryota</taxon>
        <taxon>Metazoa</taxon>
        <taxon>Ecdysozoa</taxon>
        <taxon>Nematoda</taxon>
        <taxon>Chromadorea</taxon>
        <taxon>Rhabditida</taxon>
        <taxon>Rhabditina</taxon>
        <taxon>Rhabditomorpha</taxon>
        <taxon>Strongyloidea</taxon>
        <taxon>Metastrongylidae</taxon>
        <taxon>Parelaphostrongylus</taxon>
    </lineage>
</organism>